<feature type="binding site" evidence="8">
    <location>
        <begin position="264"/>
        <end position="265"/>
    </location>
    <ligand>
        <name>1-deoxy-D-xylulose 5-phosphate</name>
        <dbReference type="ChEBI" id="CHEBI:57792"/>
    </ligand>
</feature>
<evidence type="ECO:0000256" key="8">
    <source>
        <dbReference type="HAMAP-Rule" id="MF_00443"/>
    </source>
</evidence>
<accession>A0AA35G8T2</accession>
<dbReference type="CDD" id="cd00565">
    <property type="entry name" value="Ubl_ThiS"/>
    <property type="match status" value="1"/>
</dbReference>
<dbReference type="Gene3D" id="3.10.20.30">
    <property type="match status" value="1"/>
</dbReference>
<comment type="subcellular location">
    <subcellularLocation>
        <location evidence="8">Cytoplasm</location>
    </subcellularLocation>
</comment>
<evidence type="ECO:0000256" key="5">
    <source>
        <dbReference type="ARBA" id="ARBA00022977"/>
    </source>
</evidence>
<dbReference type="InterPro" id="IPR003749">
    <property type="entry name" value="ThiS/MoaD-like"/>
</dbReference>
<keyword evidence="6 8" id="KW-0704">Schiff base</keyword>
<dbReference type="CDD" id="cd04728">
    <property type="entry name" value="ThiG"/>
    <property type="match status" value="1"/>
</dbReference>
<dbReference type="InterPro" id="IPR010035">
    <property type="entry name" value="Thi_S"/>
</dbReference>
<evidence type="ECO:0000256" key="1">
    <source>
        <dbReference type="ARBA" id="ARBA00002834"/>
    </source>
</evidence>
<proteinExistence type="inferred from homology"/>
<dbReference type="Pfam" id="PF02597">
    <property type="entry name" value="ThiS"/>
    <property type="match status" value="1"/>
</dbReference>
<reference evidence="11" key="1">
    <citation type="submission" date="2022-03" db="EMBL/GenBank/DDBJ databases">
        <title>Complete genome sequence of Caldinitratiruptor microaerophilus.</title>
        <authorList>
            <person name="Mukaiyama R."/>
            <person name="Nishiyama T."/>
            <person name="Ueda K."/>
        </authorList>
    </citation>
    <scope>NUCLEOTIDE SEQUENCE</scope>
    <source>
        <strain evidence="11">JCM 16183</strain>
    </source>
</reference>
<evidence type="ECO:0000256" key="6">
    <source>
        <dbReference type="ARBA" id="ARBA00023270"/>
    </source>
</evidence>
<feature type="region of interest" description="Disordered" evidence="9">
    <location>
        <begin position="324"/>
        <end position="357"/>
    </location>
</feature>
<keyword evidence="12" id="KW-1185">Reference proteome</keyword>
<dbReference type="GO" id="GO:1990107">
    <property type="term" value="F:thiazole synthase activity"/>
    <property type="evidence" value="ECO:0007669"/>
    <property type="project" value="UniProtKB-EC"/>
</dbReference>
<feature type="active site" description="Schiff-base intermediate with DXP" evidence="8">
    <location>
        <position position="177"/>
    </location>
</feature>
<dbReference type="EMBL" id="AP025628">
    <property type="protein sequence ID" value="BDG60768.1"/>
    <property type="molecule type" value="Genomic_DNA"/>
</dbReference>
<evidence type="ECO:0000313" key="12">
    <source>
        <dbReference type="Proteomes" id="UP001163687"/>
    </source>
</evidence>
<dbReference type="InterPro" id="IPR033983">
    <property type="entry name" value="Thiazole_synthase_ThiG"/>
</dbReference>
<dbReference type="Gene3D" id="3.20.20.70">
    <property type="entry name" value="Aldolase class I"/>
    <property type="match status" value="1"/>
</dbReference>
<dbReference type="InterPro" id="IPR016155">
    <property type="entry name" value="Mopterin_synth/thiamin_S_b"/>
</dbReference>
<dbReference type="InterPro" id="IPR008867">
    <property type="entry name" value="ThiG"/>
</dbReference>
<sequence>MRIVVNRKEIEVPGPLTVEELLARLGHESGRVAVAVGDEVVTRDRWASVVVREGEHVEIVRAIGGGQGPWEGRDPYDPAGDPLVIAGRTFRSRLFVGTGKYPDAATMQAALERSGTEMVTVAIRYMDFSDPRGGDILAHLDLSRYHLLPNTAGAYTVEDAVKMARLAREATGTNWIKLEVIGDRETLLPDLSGTLEATRILVNEGFVVLPYTTADLVTCLRLEEAGAAAVMPLASLIGSGQGLVDWTSLRRVIERVKVPVVVDAGIGSPTDAAHAMELGAAAVLINTAIAKARVPALMAEAMRWAVIAGRQGFLAGRIPRLEGASPSSPTAGVPLAGAGAAAGPAHPAPVRRPEEVE</sequence>
<comment type="subunit">
    <text evidence="8">Homotetramer. Forms heterodimers with either ThiH or ThiS.</text>
</comment>
<evidence type="ECO:0000256" key="4">
    <source>
        <dbReference type="ARBA" id="ARBA00022679"/>
    </source>
</evidence>
<dbReference type="InterPro" id="IPR012675">
    <property type="entry name" value="Beta-grasp_dom_sf"/>
</dbReference>
<dbReference type="AlphaFoldDB" id="A0AA35G8T2"/>
<dbReference type="NCBIfam" id="TIGR01683">
    <property type="entry name" value="thiS"/>
    <property type="match status" value="1"/>
</dbReference>
<dbReference type="SUPFAM" id="SSF54285">
    <property type="entry name" value="MoaD/ThiS"/>
    <property type="match status" value="1"/>
</dbReference>
<comment type="similarity">
    <text evidence="8">Belongs to the ThiG family.</text>
</comment>
<protein>
    <recommendedName>
        <fullName evidence="3 8">Thiazole synthase</fullName>
        <ecNumber evidence="3 8">2.8.1.10</ecNumber>
    </recommendedName>
</protein>
<keyword evidence="8" id="KW-0963">Cytoplasm</keyword>
<feature type="domain" description="Thiazole synthase ThiG" evidence="10">
    <location>
        <begin position="85"/>
        <end position="329"/>
    </location>
</feature>
<feature type="compositionally biased region" description="Low complexity" evidence="9">
    <location>
        <begin position="331"/>
        <end position="345"/>
    </location>
</feature>
<keyword evidence="4 8" id="KW-0808">Transferase</keyword>
<dbReference type="EC" id="2.8.1.10" evidence="3 8"/>
<evidence type="ECO:0000256" key="3">
    <source>
        <dbReference type="ARBA" id="ARBA00011960"/>
    </source>
</evidence>
<gene>
    <name evidence="8" type="primary">thiG</name>
    <name evidence="11" type="ORF">caldi_18580</name>
</gene>
<evidence type="ECO:0000256" key="2">
    <source>
        <dbReference type="ARBA" id="ARBA00004948"/>
    </source>
</evidence>
<dbReference type="GO" id="GO:0005737">
    <property type="term" value="C:cytoplasm"/>
    <property type="evidence" value="ECO:0007669"/>
    <property type="project" value="UniProtKB-SubCell"/>
</dbReference>
<dbReference type="Pfam" id="PF05690">
    <property type="entry name" value="ThiG"/>
    <property type="match status" value="1"/>
</dbReference>
<evidence type="ECO:0000256" key="9">
    <source>
        <dbReference type="SAM" id="MobiDB-lite"/>
    </source>
</evidence>
<dbReference type="InterPro" id="IPR013785">
    <property type="entry name" value="Aldolase_TIM"/>
</dbReference>
<dbReference type="PANTHER" id="PTHR34266:SF2">
    <property type="entry name" value="THIAZOLE SYNTHASE"/>
    <property type="match status" value="1"/>
</dbReference>
<comment type="function">
    <text evidence="1 8">Catalyzes the rearrangement of 1-deoxy-D-xylulose 5-phosphate (DXP) to produce the thiazole phosphate moiety of thiamine. Sulfur is provided by the thiocarboxylate moiety of the carrier protein ThiS. In vitro, sulfur can be provided by H(2)S.</text>
</comment>
<comment type="pathway">
    <text evidence="2 8">Cofactor biosynthesis; thiamine diphosphate biosynthesis.</text>
</comment>
<dbReference type="GO" id="GO:0009229">
    <property type="term" value="P:thiamine diphosphate biosynthetic process"/>
    <property type="evidence" value="ECO:0007669"/>
    <property type="project" value="UniProtKB-UniRule"/>
</dbReference>
<feature type="binding site" evidence="8">
    <location>
        <begin position="286"/>
        <end position="287"/>
    </location>
    <ligand>
        <name>1-deoxy-D-xylulose 5-phosphate</name>
        <dbReference type="ChEBI" id="CHEBI:57792"/>
    </ligand>
</feature>
<dbReference type="HAMAP" id="MF_00443">
    <property type="entry name" value="ThiG"/>
    <property type="match status" value="1"/>
</dbReference>
<dbReference type="KEGG" id="cmic:caldi_18580"/>
<evidence type="ECO:0000313" key="11">
    <source>
        <dbReference type="EMBL" id="BDG60768.1"/>
    </source>
</evidence>
<keyword evidence="5 8" id="KW-0784">Thiamine biosynthesis</keyword>
<organism evidence="11 12">
    <name type="scientific">Caldinitratiruptor microaerophilus</name>
    <dbReference type="NCBI Taxonomy" id="671077"/>
    <lineage>
        <taxon>Bacteria</taxon>
        <taxon>Bacillati</taxon>
        <taxon>Bacillota</taxon>
        <taxon>Clostridia</taxon>
        <taxon>Eubacteriales</taxon>
        <taxon>Symbiobacteriaceae</taxon>
        <taxon>Caldinitratiruptor</taxon>
    </lineage>
</organism>
<name>A0AA35G8T2_9FIRM</name>
<feature type="binding site" evidence="8">
    <location>
        <position position="238"/>
    </location>
    <ligand>
        <name>1-deoxy-D-xylulose 5-phosphate</name>
        <dbReference type="ChEBI" id="CHEBI:57792"/>
    </ligand>
</feature>
<dbReference type="Proteomes" id="UP001163687">
    <property type="component" value="Chromosome"/>
</dbReference>
<dbReference type="PANTHER" id="PTHR34266">
    <property type="entry name" value="THIAZOLE SYNTHASE"/>
    <property type="match status" value="1"/>
</dbReference>
<dbReference type="SUPFAM" id="SSF110399">
    <property type="entry name" value="ThiG-like"/>
    <property type="match status" value="1"/>
</dbReference>
<comment type="catalytic activity">
    <reaction evidence="7 8">
        <text>[ThiS sulfur-carrier protein]-C-terminal-Gly-aminoethanethioate + 2-iminoacetate + 1-deoxy-D-xylulose 5-phosphate = [ThiS sulfur-carrier protein]-C-terminal Gly-Gly + 2-[(2R,5Z)-2-carboxy-4-methylthiazol-5(2H)-ylidene]ethyl phosphate + 2 H2O + H(+)</text>
        <dbReference type="Rhea" id="RHEA:26297"/>
        <dbReference type="Rhea" id="RHEA-COMP:12909"/>
        <dbReference type="Rhea" id="RHEA-COMP:19908"/>
        <dbReference type="ChEBI" id="CHEBI:15377"/>
        <dbReference type="ChEBI" id="CHEBI:15378"/>
        <dbReference type="ChEBI" id="CHEBI:57792"/>
        <dbReference type="ChEBI" id="CHEBI:62899"/>
        <dbReference type="ChEBI" id="CHEBI:77846"/>
        <dbReference type="ChEBI" id="CHEBI:90778"/>
        <dbReference type="ChEBI" id="CHEBI:232372"/>
        <dbReference type="EC" id="2.8.1.10"/>
    </reaction>
</comment>
<evidence type="ECO:0000259" key="10">
    <source>
        <dbReference type="Pfam" id="PF05690"/>
    </source>
</evidence>
<evidence type="ECO:0000256" key="7">
    <source>
        <dbReference type="ARBA" id="ARBA00049897"/>
    </source>
</evidence>